<feature type="transmembrane region" description="Helical" evidence="1">
    <location>
        <begin position="20"/>
        <end position="38"/>
    </location>
</feature>
<protein>
    <submittedName>
        <fullName evidence="2">Uncharacterized protein</fullName>
    </submittedName>
</protein>
<keyword evidence="1" id="KW-0472">Membrane</keyword>
<reference evidence="3" key="1">
    <citation type="submission" date="2017-03" db="EMBL/GenBank/DDBJ databases">
        <title>Draft genome sequence of Moraxella equi CCUG 4950T type strain.</title>
        <authorList>
            <person name="Salva-Serra F."/>
            <person name="Engstrom-Jakobsson H."/>
            <person name="Thorell K."/>
            <person name="Jaen-Luchoro D."/>
            <person name="Gonzales-Siles L."/>
            <person name="Karlsson R."/>
            <person name="Yazdan S."/>
            <person name="Boulund F."/>
            <person name="Johnning A."/>
            <person name="Engstrand L."/>
            <person name="Kristiansson E."/>
            <person name="Moore E."/>
        </authorList>
    </citation>
    <scope>NUCLEOTIDE SEQUENCE [LARGE SCALE GENOMIC DNA]</scope>
    <source>
        <strain evidence="3">CCUG 4441</strain>
    </source>
</reference>
<evidence type="ECO:0000313" key="2">
    <source>
        <dbReference type="EMBL" id="OPH36945.1"/>
    </source>
</evidence>
<keyword evidence="1" id="KW-0812">Transmembrane</keyword>
<dbReference type="Proteomes" id="UP000191025">
    <property type="component" value="Unassembled WGS sequence"/>
</dbReference>
<accession>A0A1V4GWC5</accession>
<dbReference type="AlphaFoldDB" id="A0A1V4GWC5"/>
<keyword evidence="1" id="KW-1133">Transmembrane helix</keyword>
<gene>
    <name evidence="2" type="ORF">B5J94_06295</name>
</gene>
<feature type="transmembrane region" description="Helical" evidence="1">
    <location>
        <begin position="87"/>
        <end position="106"/>
    </location>
</feature>
<evidence type="ECO:0000256" key="1">
    <source>
        <dbReference type="SAM" id="Phobius"/>
    </source>
</evidence>
<organism evidence="2 3">
    <name type="scientific">Moraxella lacunata</name>
    <dbReference type="NCBI Taxonomy" id="477"/>
    <lineage>
        <taxon>Bacteria</taxon>
        <taxon>Pseudomonadati</taxon>
        <taxon>Pseudomonadota</taxon>
        <taxon>Gammaproteobacteria</taxon>
        <taxon>Moraxellales</taxon>
        <taxon>Moraxellaceae</taxon>
        <taxon>Moraxella</taxon>
    </lineage>
</organism>
<comment type="caution">
    <text evidence="2">The sequence shown here is derived from an EMBL/GenBank/DDBJ whole genome shotgun (WGS) entry which is preliminary data.</text>
</comment>
<name>A0A1V4GWC5_MORLA</name>
<feature type="transmembrane region" description="Helical" evidence="1">
    <location>
        <begin position="50"/>
        <end position="67"/>
    </location>
</feature>
<evidence type="ECO:0000313" key="3">
    <source>
        <dbReference type="Proteomes" id="UP000191025"/>
    </source>
</evidence>
<sequence length="107" mass="12504">MTKLTKFFSAPWLNRNEGVRMAVTGFWVFFFILLPKIIPSRLPSSLHDTALYWFGVCGLGFATHSLANVYFSKRDYSDEQLKWLNKIGYGLWLVFILLPFGIWCFLK</sequence>
<dbReference type="RefSeq" id="WP_062501209.1">
    <property type="nucleotide sequence ID" value="NZ_MXAN01000041.1"/>
</dbReference>
<proteinExistence type="predicted"/>
<dbReference type="EMBL" id="MXAN01000041">
    <property type="protein sequence ID" value="OPH36945.1"/>
    <property type="molecule type" value="Genomic_DNA"/>
</dbReference>